<dbReference type="SMART" id="SM00471">
    <property type="entry name" value="HDc"/>
    <property type="match status" value="1"/>
</dbReference>
<dbReference type="OrthoDB" id="9803619at2"/>
<protein>
    <recommendedName>
        <fullName evidence="2">Deoxyguanosinetriphosphate triphosphohydrolase-like protein</fullName>
    </recommendedName>
</protein>
<reference evidence="4 5" key="1">
    <citation type="submission" date="2016-10" db="EMBL/GenBank/DDBJ databases">
        <authorList>
            <person name="de Groot N.N."/>
        </authorList>
    </citation>
    <scope>NUCLEOTIDE SEQUENCE [LARGE SCALE GENOMIC DNA]</scope>
    <source>
        <strain evidence="4 5">DSM 20678</strain>
    </source>
</reference>
<dbReference type="SUPFAM" id="SSF109604">
    <property type="entry name" value="HD-domain/PDEase-like"/>
    <property type="match status" value="1"/>
</dbReference>
<dbReference type="Pfam" id="PF13286">
    <property type="entry name" value="HD_assoc"/>
    <property type="match status" value="1"/>
</dbReference>
<dbReference type="RefSeq" id="WP_092282684.1">
    <property type="nucleotide sequence ID" value="NZ_FOXR01000032.1"/>
</dbReference>
<dbReference type="InterPro" id="IPR051094">
    <property type="entry name" value="Diverse_Catalytic_Enzymes"/>
</dbReference>
<evidence type="ECO:0000313" key="5">
    <source>
        <dbReference type="Proteomes" id="UP000198577"/>
    </source>
</evidence>
<gene>
    <name evidence="4" type="ORF">SAMN05444406_1325</name>
</gene>
<dbReference type="InterPro" id="IPR006261">
    <property type="entry name" value="dGTPase"/>
</dbReference>
<dbReference type="PANTHER" id="PTHR35795">
    <property type="entry name" value="SLR1885 PROTEIN"/>
    <property type="match status" value="1"/>
</dbReference>
<proteinExistence type="inferred from homology"/>
<organism evidence="4 5">
    <name type="scientific">Caldicoprobacter faecalis</name>
    <dbReference type="NCBI Taxonomy" id="937334"/>
    <lineage>
        <taxon>Bacteria</taxon>
        <taxon>Bacillati</taxon>
        <taxon>Bacillota</taxon>
        <taxon>Clostridia</taxon>
        <taxon>Caldicoprobacterales</taxon>
        <taxon>Caldicoprobacteraceae</taxon>
        <taxon>Caldicoprobacter</taxon>
    </lineage>
</organism>
<name>A0A1I5XX47_9FIRM</name>
<dbReference type="STRING" id="937334.SAMN05444406_1325"/>
<evidence type="ECO:0000256" key="1">
    <source>
        <dbReference type="ARBA" id="ARBA00022801"/>
    </source>
</evidence>
<dbReference type="InterPro" id="IPR006674">
    <property type="entry name" value="HD_domain"/>
</dbReference>
<accession>A0A1I5XX47</accession>
<evidence type="ECO:0000259" key="3">
    <source>
        <dbReference type="PROSITE" id="PS51831"/>
    </source>
</evidence>
<dbReference type="Pfam" id="PF01966">
    <property type="entry name" value="HD"/>
    <property type="match status" value="1"/>
</dbReference>
<dbReference type="InterPro" id="IPR003607">
    <property type="entry name" value="HD/PDEase_dom"/>
</dbReference>
<evidence type="ECO:0000256" key="2">
    <source>
        <dbReference type="HAMAP-Rule" id="MF_01212"/>
    </source>
</evidence>
<dbReference type="PROSITE" id="PS51831">
    <property type="entry name" value="HD"/>
    <property type="match status" value="1"/>
</dbReference>
<dbReference type="CDD" id="cd00077">
    <property type="entry name" value="HDc"/>
    <property type="match status" value="1"/>
</dbReference>
<dbReference type="PANTHER" id="PTHR35795:SF1">
    <property type="entry name" value="BIS(5'-NUCLEOSYL)-TETRAPHOSPHATASE, SYMMETRICAL"/>
    <property type="match status" value="1"/>
</dbReference>
<dbReference type="GO" id="GO:0016793">
    <property type="term" value="F:triphosphoric monoester hydrolase activity"/>
    <property type="evidence" value="ECO:0007669"/>
    <property type="project" value="InterPro"/>
</dbReference>
<dbReference type="HAMAP" id="MF_01212">
    <property type="entry name" value="dGTPase_type2"/>
    <property type="match status" value="1"/>
</dbReference>
<keyword evidence="5" id="KW-1185">Reference proteome</keyword>
<dbReference type="NCBIfam" id="TIGR01353">
    <property type="entry name" value="dGTP_triPase"/>
    <property type="match status" value="1"/>
</dbReference>
<dbReference type="InterPro" id="IPR023023">
    <property type="entry name" value="dNTPase_2"/>
</dbReference>
<dbReference type="NCBIfam" id="NF002327">
    <property type="entry name" value="PRK01286.1-2"/>
    <property type="match status" value="1"/>
</dbReference>
<sequence>MIIRQRIEELEEKVLSPYACLSSRTRGRRYPLEKCQIRTEFQRDRDRILHCKSFRRLKHKTQVFIAPEGDHYRTRLTHTLEVAQIARTISRALRLNEDLTEAIALGHDLGHTPFGHIGERFLDSVTSTGFKHNLHSLRVVDVLEGQEGLNLTWEVRDGIVNHTMSSKPPATLEGQVVRISDRIAYINHDIDDALRAGIITMDDLPKDCIEVLGRTHGERINTMILDVIENSMDRPSISMSEEVSQATKKLRSFMFEKVYMGFVAKKQEEKARYVLENLYDYFMKHPDALPSEYRSHLEVYGVEQVVCDYIAGMTDRYALKMFYNLFIPSGC</sequence>
<feature type="domain" description="HD" evidence="3">
    <location>
        <begin position="75"/>
        <end position="186"/>
    </location>
</feature>
<dbReference type="EMBL" id="FOXR01000032">
    <property type="protein sequence ID" value="SFQ36523.1"/>
    <property type="molecule type" value="Genomic_DNA"/>
</dbReference>
<keyword evidence="1 2" id="KW-0378">Hydrolase</keyword>
<dbReference type="InterPro" id="IPR026875">
    <property type="entry name" value="PHydrolase_assoc_dom"/>
</dbReference>
<evidence type="ECO:0000313" key="4">
    <source>
        <dbReference type="EMBL" id="SFQ36523.1"/>
    </source>
</evidence>
<comment type="similarity">
    <text evidence="2">Belongs to the dGTPase family. Type 2 subfamily.</text>
</comment>
<dbReference type="Proteomes" id="UP000198577">
    <property type="component" value="Unassembled WGS sequence"/>
</dbReference>
<dbReference type="AlphaFoldDB" id="A0A1I5XX47"/>
<dbReference type="Gene3D" id="1.10.3210.10">
    <property type="entry name" value="Hypothetical protein af1432"/>
    <property type="match status" value="1"/>
</dbReference>